<sequence length="244" mass="25543">MKARAIPRPLRGGHETGCVVCGRPLVYSGRTQERECCVCHRVLPSDAVCEAGHFVCDDCHSGGGAALLAFLQDSRERDPVKLFLNACALPGVHMHGPEHHGIVPCVLLTACANCGLELDLPAALAEAWARGKRLPDGSCGALGVCGAAAGAGIFASIACGASPLAAEPWAAAQRLVSDCLARIAAVGGPRCCKRTGRLSIEAAADFARRELGVDMPASRPRCEYPAKNRECIGRRCPFFSPNGD</sequence>
<feature type="domain" description="DUF5714" evidence="1">
    <location>
        <begin position="70"/>
        <end position="239"/>
    </location>
</feature>
<dbReference type="Proteomes" id="UP000824238">
    <property type="component" value="Unassembled WGS sequence"/>
</dbReference>
<proteinExistence type="predicted"/>
<dbReference type="Pfam" id="PF18978">
    <property type="entry name" value="DUF5714"/>
    <property type="match status" value="1"/>
</dbReference>
<evidence type="ECO:0000313" key="3">
    <source>
        <dbReference type="Proteomes" id="UP000824238"/>
    </source>
</evidence>
<reference evidence="2" key="2">
    <citation type="journal article" date="2021" name="PeerJ">
        <title>Extensive microbial diversity within the chicken gut microbiome revealed by metagenomics and culture.</title>
        <authorList>
            <person name="Gilroy R."/>
            <person name="Ravi A."/>
            <person name="Getino M."/>
            <person name="Pursley I."/>
            <person name="Horton D.L."/>
            <person name="Alikhan N.F."/>
            <person name="Baker D."/>
            <person name="Gharbi K."/>
            <person name="Hall N."/>
            <person name="Watson M."/>
            <person name="Adriaenssens E.M."/>
            <person name="Foster-Nyarko E."/>
            <person name="Jarju S."/>
            <person name="Secka A."/>
            <person name="Antonio M."/>
            <person name="Oren A."/>
            <person name="Chaudhuri R.R."/>
            <person name="La Ragione R."/>
            <person name="Hildebrand F."/>
            <person name="Pallen M.J."/>
        </authorList>
    </citation>
    <scope>NUCLEOTIDE SEQUENCE</scope>
    <source>
        <strain evidence="2">ChiGjej3B3-7149</strain>
    </source>
</reference>
<protein>
    <recommendedName>
        <fullName evidence="1">DUF5714 domain-containing protein</fullName>
    </recommendedName>
</protein>
<comment type="caution">
    <text evidence="2">The sequence shown here is derived from an EMBL/GenBank/DDBJ whole genome shotgun (WGS) entry which is preliminary data.</text>
</comment>
<organism evidence="2 3">
    <name type="scientific">Candidatus Scatomorpha intestinigallinarum</name>
    <dbReference type="NCBI Taxonomy" id="2840923"/>
    <lineage>
        <taxon>Bacteria</taxon>
        <taxon>Bacillati</taxon>
        <taxon>Bacillota</taxon>
        <taxon>Clostridia</taxon>
        <taxon>Eubacteriales</taxon>
        <taxon>Candidatus Scatomorpha</taxon>
    </lineage>
</organism>
<dbReference type="AlphaFoldDB" id="A0A9D1DN12"/>
<name>A0A9D1DN12_9FIRM</name>
<reference evidence="2" key="1">
    <citation type="submission" date="2020-10" db="EMBL/GenBank/DDBJ databases">
        <authorList>
            <person name="Gilroy R."/>
        </authorList>
    </citation>
    <scope>NUCLEOTIDE SEQUENCE</scope>
    <source>
        <strain evidence="2">ChiGjej3B3-7149</strain>
    </source>
</reference>
<gene>
    <name evidence="2" type="ORF">IAD36_09880</name>
</gene>
<accession>A0A9D1DN12</accession>
<dbReference type="InterPro" id="IPR043768">
    <property type="entry name" value="DUF5714"/>
</dbReference>
<evidence type="ECO:0000313" key="2">
    <source>
        <dbReference type="EMBL" id="HIR55889.1"/>
    </source>
</evidence>
<dbReference type="EMBL" id="DVHH01000238">
    <property type="protein sequence ID" value="HIR55889.1"/>
    <property type="molecule type" value="Genomic_DNA"/>
</dbReference>
<evidence type="ECO:0000259" key="1">
    <source>
        <dbReference type="Pfam" id="PF18978"/>
    </source>
</evidence>